<reference evidence="6" key="1">
    <citation type="journal article" date="2015" name="MBio">
        <title>Genome-resolved metagenomic analysis reveals roles for candidate phyla and other microbial community members in biogeochemical transformations in oil reservoirs.</title>
        <authorList>
            <person name="Hu P."/>
            <person name="Tom L."/>
            <person name="Singh A."/>
            <person name="Thomas B.C."/>
            <person name="Baker B.J."/>
            <person name="Piceno Y.M."/>
            <person name="Andersen G.L."/>
            <person name="Banfield J.F."/>
        </authorList>
    </citation>
    <scope>NUCLEOTIDE SEQUENCE [LARGE SCALE GENOMIC DNA]</scope>
    <source>
        <strain evidence="5">62_101</strain>
        <strain evidence="6">63_41</strain>
    </source>
</reference>
<dbReference type="InterPro" id="IPR023314">
    <property type="entry name" value="Myo_inos_IolC-like_sf"/>
</dbReference>
<dbReference type="EMBL" id="LGGD01000293">
    <property type="protein sequence ID" value="KUK59699.1"/>
    <property type="molecule type" value="Genomic_DNA"/>
</dbReference>
<organism evidence="6 8">
    <name type="scientific">Methanoculleus marisnigri</name>
    <dbReference type="NCBI Taxonomy" id="2198"/>
    <lineage>
        <taxon>Archaea</taxon>
        <taxon>Methanobacteriati</taxon>
        <taxon>Methanobacteriota</taxon>
        <taxon>Stenosarchaea group</taxon>
        <taxon>Methanomicrobia</taxon>
        <taxon>Methanomicrobiales</taxon>
        <taxon>Methanomicrobiaceae</taxon>
        <taxon>Methanoculleus</taxon>
    </lineage>
</organism>
<keyword evidence="2" id="KW-0547">Nucleotide-binding</keyword>
<dbReference type="Gene3D" id="2.20.150.10">
    <property type="entry name" value="putative 5-dehydro-2- deoxygluconokinase"/>
    <property type="match status" value="1"/>
</dbReference>
<dbReference type="Gene3D" id="3.40.1190.20">
    <property type="match status" value="1"/>
</dbReference>
<comment type="caution">
    <text evidence="6">The sequence shown here is derived from an EMBL/GenBank/DDBJ whole genome shotgun (WGS) entry which is preliminary data.</text>
</comment>
<feature type="non-terminal residue" evidence="6">
    <location>
        <position position="50"/>
    </location>
</feature>
<evidence type="ECO:0000313" key="6">
    <source>
        <dbReference type="EMBL" id="KUK99914.1"/>
    </source>
</evidence>
<evidence type="ECO:0000256" key="4">
    <source>
        <dbReference type="ARBA" id="ARBA00022840"/>
    </source>
</evidence>
<name>A0A101IR95_9EURY</name>
<gene>
    <name evidence="5" type="ORF">XD82_1824</name>
    <name evidence="6" type="ORF">XE10_1635</name>
</gene>
<evidence type="ECO:0000256" key="3">
    <source>
        <dbReference type="ARBA" id="ARBA00022777"/>
    </source>
</evidence>
<evidence type="ECO:0000313" key="5">
    <source>
        <dbReference type="EMBL" id="KUK59699.1"/>
    </source>
</evidence>
<keyword evidence="3 6" id="KW-0418">Kinase</keyword>
<evidence type="ECO:0000256" key="1">
    <source>
        <dbReference type="ARBA" id="ARBA00022679"/>
    </source>
</evidence>
<evidence type="ECO:0000313" key="8">
    <source>
        <dbReference type="Proteomes" id="UP000054598"/>
    </source>
</evidence>
<evidence type="ECO:0000256" key="2">
    <source>
        <dbReference type="ARBA" id="ARBA00022741"/>
    </source>
</evidence>
<dbReference type="InterPro" id="IPR029056">
    <property type="entry name" value="Ribokinase-like"/>
</dbReference>
<keyword evidence="4" id="KW-0067">ATP-binding</keyword>
<sequence>MIAVVGHTAIDHLFRVPKLPGRHNSTYITDHKVYFGGGAANIAAGIAVLG</sequence>
<proteinExistence type="predicted"/>
<accession>A0A101IR95</accession>
<dbReference type="Proteomes" id="UP000054323">
    <property type="component" value="Unassembled WGS sequence"/>
</dbReference>
<dbReference type="SUPFAM" id="SSF53613">
    <property type="entry name" value="Ribokinase-like"/>
    <property type="match status" value="1"/>
</dbReference>
<dbReference type="EMBL" id="LGHE01000216">
    <property type="protein sequence ID" value="KUK99914.1"/>
    <property type="molecule type" value="Genomic_DNA"/>
</dbReference>
<protein>
    <submittedName>
        <fullName evidence="6">Cytidine kinase / inosine-guanosine kinase</fullName>
    </submittedName>
</protein>
<dbReference type="Proteomes" id="UP000054598">
    <property type="component" value="Unassembled WGS sequence"/>
</dbReference>
<dbReference type="AlphaFoldDB" id="A0A101IR95"/>
<dbReference type="GO" id="GO:0016301">
    <property type="term" value="F:kinase activity"/>
    <property type="evidence" value="ECO:0007669"/>
    <property type="project" value="UniProtKB-KW"/>
</dbReference>
<dbReference type="GO" id="GO:0005524">
    <property type="term" value="F:ATP binding"/>
    <property type="evidence" value="ECO:0007669"/>
    <property type="project" value="UniProtKB-KW"/>
</dbReference>
<evidence type="ECO:0000313" key="7">
    <source>
        <dbReference type="Proteomes" id="UP000054323"/>
    </source>
</evidence>
<reference evidence="7 8" key="2">
    <citation type="journal article" date="2015" name="MBio">
        <title>Genome-Resolved Metagenomic Analysis Reveals Roles for Candidate Phyla and Other Microbial Community Members in Biogeochemical Transformations in Oil Reservoirs.</title>
        <authorList>
            <person name="Hu P."/>
            <person name="Tom L."/>
            <person name="Singh A."/>
            <person name="Thomas B.C."/>
            <person name="Baker B.J."/>
            <person name="Piceno Y.M."/>
            <person name="Andersen G.L."/>
            <person name="Banfield J.F."/>
        </authorList>
    </citation>
    <scope>NUCLEOTIDE SEQUENCE [LARGE SCALE GENOMIC DNA]</scope>
</reference>
<keyword evidence="1" id="KW-0808">Transferase</keyword>